<accession>M1VZL3</accession>
<keyword evidence="4 7" id="KW-1133">Transmembrane helix</keyword>
<organism evidence="8 9">
    <name type="scientific">Claviceps purpurea (strain 20.1)</name>
    <name type="common">Ergot fungus</name>
    <name type="synonym">Sphacelia segetum</name>
    <dbReference type="NCBI Taxonomy" id="1111077"/>
    <lineage>
        <taxon>Eukaryota</taxon>
        <taxon>Fungi</taxon>
        <taxon>Dikarya</taxon>
        <taxon>Ascomycota</taxon>
        <taxon>Pezizomycotina</taxon>
        <taxon>Sordariomycetes</taxon>
        <taxon>Hypocreomycetidae</taxon>
        <taxon>Hypocreales</taxon>
        <taxon>Clavicipitaceae</taxon>
        <taxon>Claviceps</taxon>
    </lineage>
</organism>
<dbReference type="AlphaFoldDB" id="M1VZL3"/>
<evidence type="ECO:0000256" key="1">
    <source>
        <dbReference type="ARBA" id="ARBA00004141"/>
    </source>
</evidence>
<feature type="compositionally biased region" description="Basic and acidic residues" evidence="6">
    <location>
        <begin position="479"/>
        <end position="501"/>
    </location>
</feature>
<evidence type="ECO:0000256" key="2">
    <source>
        <dbReference type="ARBA" id="ARBA00008803"/>
    </source>
</evidence>
<sequence length="1079" mass="119721">MAATLYSVNSKSSSPPSVPTPPSATSASSPIDPAQASPATPYDETNTPEGDSGRGRSQFPLLPEAAAGEYSYSDEHERDGLVPEGSRSSRSRASSTEKIRRRGTSASANGANEKPQKLTAAEMEELTSNPSSLPIAPAPEHGTVDQETVAETASQHEELGEACQSGSYFSQQQELQEQEQEGQQTQQEEEQQEQQGQREQQEQQEEQQQQRRLDELPTTNGLVVELPGEWMYGSAWEARGQQRPPRSCSPRTVSTPPMTRVQKNFSGMVPQPVPPRRFSNNPRPKPSPLNLNGEAGFGPFRARPPSPAIKTGPAAMSSQQQQQRQQQQQHDSASLNQTQTQAYAGPSPPSPIPAIIPLPPMSLPTHLQLELAAQRPSPLYIHQSHLNDVPYESYAVKLQRLKNVILLPLYLERTLYFGALACLDAWLYTFTILPIRFFMAFGVLLRWWWYVVVKELRWLVGYVQNGLVRLWKRERMSRSRRPSDASDSHRSRSRSCARETAIDSGGDGVSASVRRDSAHQARYESQAEDHEHRSSLSSNSTQHPGPKTGSFSQHRRIKSVPSALSHFHKADLLQGAVIICSSFALMSLDASRMYHFIRAQSAIKLYVIYNILEVSDRLLSAIGQDILECLFSHETLSRNQSGRSKILLPLGIFFLALVYNCLHSITLYYQVITLNVAVNSYSNALLTLLLSNQFVEIKSTVFKRFDKDNLFQLTCADIVERFHLWIMLLIIGMRNIVEVGAFSVPGAGFDSSHDDGKVSVPLHPRSILPHSFTVLPSWLNSGEALSPFLIVVGSEMLVDTVKHVYVTKFNNIKPTFYGRTLDILCKDYYTNAFVTPSLMRRLGLAVIPLSCLFIRASIQTYHMFLSAHVPMPLPASTQTSLMQESAVPSSPAMMAALSRFDALLRDSLGRATYGNPYGSPLNARPWYAWNSDDIIAALTMVVVFFIVFLVLLILKLLLGMVLLQYSRNRYADMKHKEKLVAQGALPRETYDASGKRVGGRGEVELSEEKSRWINADGKEGTLQGGGRPSGGKKMDSGGRNKDPGDYMGVARYEMVAKRICISTGIGIGMAQIMMLDGET</sequence>
<feature type="region of interest" description="Disordered" evidence="6">
    <location>
        <begin position="479"/>
        <end position="555"/>
    </location>
</feature>
<keyword evidence="5 7" id="KW-0472">Membrane</keyword>
<dbReference type="InterPro" id="IPR008010">
    <property type="entry name" value="Tatp1"/>
</dbReference>
<keyword evidence="3 7" id="KW-0812">Transmembrane</keyword>
<comment type="similarity">
    <text evidence="2">Belongs to the TAPT1 family.</text>
</comment>
<feature type="transmembrane region" description="Helical" evidence="7">
    <location>
        <begin position="934"/>
        <end position="963"/>
    </location>
</feature>
<dbReference type="HOGENOM" id="CLU_003655_0_1_1"/>
<evidence type="ECO:0000256" key="5">
    <source>
        <dbReference type="ARBA" id="ARBA00023136"/>
    </source>
</evidence>
<dbReference type="GO" id="GO:0005789">
    <property type="term" value="C:endoplasmic reticulum membrane"/>
    <property type="evidence" value="ECO:0007669"/>
    <property type="project" value="TreeGrafter"/>
</dbReference>
<feature type="compositionally biased region" description="Basic and acidic residues" evidence="6">
    <location>
        <begin position="513"/>
        <end position="534"/>
    </location>
</feature>
<feature type="transmembrane region" description="Helical" evidence="7">
    <location>
        <begin position="646"/>
        <end position="670"/>
    </location>
</feature>
<dbReference type="eggNOG" id="KOG2490">
    <property type="taxonomic scope" value="Eukaryota"/>
</dbReference>
<feature type="region of interest" description="Disordered" evidence="6">
    <location>
        <begin position="1"/>
        <end position="349"/>
    </location>
</feature>
<evidence type="ECO:0000256" key="4">
    <source>
        <dbReference type="ARBA" id="ARBA00022989"/>
    </source>
</evidence>
<dbReference type="EMBL" id="CAGA01000189">
    <property type="protein sequence ID" value="CCE35078.1"/>
    <property type="molecule type" value="Genomic_DNA"/>
</dbReference>
<protein>
    <submittedName>
        <fullName evidence="8">Uncharacterized protein</fullName>
    </submittedName>
</protein>
<feature type="compositionally biased region" description="Low complexity" evidence="6">
    <location>
        <begin position="319"/>
        <end position="329"/>
    </location>
</feature>
<comment type="subcellular location">
    <subcellularLocation>
        <location evidence="1">Membrane</location>
        <topology evidence="1">Multi-pass membrane protein</topology>
    </subcellularLocation>
</comment>
<evidence type="ECO:0000313" key="8">
    <source>
        <dbReference type="EMBL" id="CCE35078.1"/>
    </source>
</evidence>
<dbReference type="PANTHER" id="PTHR13317:SF4">
    <property type="entry name" value="TRANSMEMBRANE ANTERIOR POSTERIOR TRANSFORMATION PROTEIN 1 HOMOLOG"/>
    <property type="match status" value="1"/>
</dbReference>
<evidence type="ECO:0000313" key="9">
    <source>
        <dbReference type="Proteomes" id="UP000016801"/>
    </source>
</evidence>
<feature type="compositionally biased region" description="Basic and acidic residues" evidence="6">
    <location>
        <begin position="1032"/>
        <end position="1042"/>
    </location>
</feature>
<proteinExistence type="inferred from homology"/>
<dbReference type="STRING" id="1111077.M1VZL3"/>
<dbReference type="Proteomes" id="UP000016801">
    <property type="component" value="Unassembled WGS sequence"/>
</dbReference>
<name>M1VZL3_CLAP2</name>
<evidence type="ECO:0000256" key="6">
    <source>
        <dbReference type="SAM" id="MobiDB-lite"/>
    </source>
</evidence>
<dbReference type="PANTHER" id="PTHR13317">
    <property type="entry name" value="TRANSMEMBRANE ANTERIOR POSTERIOR TRANSFORMATION PROTEIN 1 HOMOLOG"/>
    <property type="match status" value="1"/>
</dbReference>
<dbReference type="OrthoDB" id="5376140at2759"/>
<feature type="compositionally biased region" description="Polar residues" evidence="6">
    <location>
        <begin position="330"/>
        <end position="342"/>
    </location>
</feature>
<feature type="region of interest" description="Disordered" evidence="6">
    <location>
        <begin position="1016"/>
        <end position="1042"/>
    </location>
</feature>
<dbReference type="VEuPathDB" id="FungiDB:CPUR_02006"/>
<evidence type="ECO:0000256" key="7">
    <source>
        <dbReference type="SAM" id="Phobius"/>
    </source>
</evidence>
<feature type="compositionally biased region" description="Low complexity" evidence="6">
    <location>
        <begin position="171"/>
        <end position="186"/>
    </location>
</feature>
<reference evidence="8 9" key="1">
    <citation type="journal article" date="2013" name="PLoS Genet.">
        <title>Plant-symbiotic fungi as chemical engineers: Multi-genome analysis of the Clavicipitaceae reveals dynamics of alkaloid loci.</title>
        <authorList>
            <person name="Schardl C.L."/>
            <person name="Young C.A."/>
            <person name="Hesse U."/>
            <person name="Amyotte S.G."/>
            <person name="Andreeva K."/>
            <person name="Calie P.J."/>
            <person name="Fleetwood D.J."/>
            <person name="Haws D.C."/>
            <person name="Moore N."/>
            <person name="Oeser B."/>
            <person name="Panaccione D.G."/>
            <person name="Schweri K.K."/>
            <person name="Voisey C.R."/>
            <person name="Farman M.L."/>
            <person name="Jaromczyk J.W."/>
            <person name="Roe B.A."/>
            <person name="O'Sullivan D.M."/>
            <person name="Scott B."/>
            <person name="Tudzynski P."/>
            <person name="An Z."/>
            <person name="Arnaoudova E.G."/>
            <person name="Bullock C.T."/>
            <person name="Charlton N.D."/>
            <person name="Chen L."/>
            <person name="Cox M."/>
            <person name="Dinkins R.D."/>
            <person name="Florea S."/>
            <person name="Glenn A.E."/>
            <person name="Gordon A."/>
            <person name="Gueldener U."/>
            <person name="Harris D.R."/>
            <person name="Hollin W."/>
            <person name="Jaromczyk J."/>
            <person name="Johnson R.D."/>
            <person name="Khan A.K."/>
            <person name="Leistner E."/>
            <person name="Leuchtmann A."/>
            <person name="Li C."/>
            <person name="Liu J."/>
            <person name="Liu J."/>
            <person name="Liu M."/>
            <person name="Mace W."/>
            <person name="Machado C."/>
            <person name="Nagabhyru P."/>
            <person name="Pan J."/>
            <person name="Schmid J."/>
            <person name="Sugawara K."/>
            <person name="Steiner U."/>
            <person name="Takach J.E."/>
            <person name="Tanaka E."/>
            <person name="Webb J.S."/>
            <person name="Wilson E.V."/>
            <person name="Wiseman J.L."/>
            <person name="Yoshida R."/>
            <person name="Zeng Z."/>
        </authorList>
    </citation>
    <scope>NUCLEOTIDE SEQUENCE [LARGE SCALE GENOMIC DNA]</scope>
    <source>
        <strain evidence="8 9">20.1</strain>
    </source>
</reference>
<keyword evidence="9" id="KW-1185">Reference proteome</keyword>
<gene>
    <name evidence="8" type="ORF">CPUR_02006</name>
</gene>
<dbReference type="Pfam" id="PF05346">
    <property type="entry name" value="DUF747"/>
    <property type="match status" value="1"/>
</dbReference>
<evidence type="ECO:0000256" key="3">
    <source>
        <dbReference type="ARBA" id="ARBA00022692"/>
    </source>
</evidence>
<feature type="compositionally biased region" description="Polar residues" evidence="6">
    <location>
        <begin position="249"/>
        <end position="265"/>
    </location>
</feature>
<comment type="caution">
    <text evidence="8">The sequence shown here is derived from an EMBL/GenBank/DDBJ whole genome shotgun (WGS) entry which is preliminary data.</text>
</comment>